<feature type="compositionally biased region" description="Low complexity" evidence="1">
    <location>
        <begin position="448"/>
        <end position="465"/>
    </location>
</feature>
<feature type="compositionally biased region" description="Polar residues" evidence="1">
    <location>
        <begin position="571"/>
        <end position="580"/>
    </location>
</feature>
<reference evidence="2" key="1">
    <citation type="submission" date="2023-08" db="EMBL/GenBank/DDBJ databases">
        <title>Black Yeasts Isolated from many extreme environments.</title>
        <authorList>
            <person name="Coleine C."/>
            <person name="Stajich J.E."/>
            <person name="Selbmann L."/>
        </authorList>
    </citation>
    <scope>NUCLEOTIDE SEQUENCE</scope>
    <source>
        <strain evidence="2">CCFEE 5401</strain>
    </source>
</reference>
<proteinExistence type="predicted"/>
<feature type="compositionally biased region" description="Basic and acidic residues" evidence="1">
    <location>
        <begin position="467"/>
        <end position="485"/>
    </location>
</feature>
<feature type="region of interest" description="Disordered" evidence="1">
    <location>
        <begin position="362"/>
        <end position="670"/>
    </location>
</feature>
<feature type="compositionally biased region" description="Basic and acidic residues" evidence="1">
    <location>
        <begin position="597"/>
        <end position="606"/>
    </location>
</feature>
<feature type="compositionally biased region" description="Basic and acidic residues" evidence="1">
    <location>
        <begin position="613"/>
        <end position="626"/>
    </location>
</feature>
<dbReference type="EMBL" id="JAVRRL010000102">
    <property type="protein sequence ID" value="KAK5107892.1"/>
    <property type="molecule type" value="Genomic_DNA"/>
</dbReference>
<organism evidence="2 3">
    <name type="scientific">Meristemomyces frigidus</name>
    <dbReference type="NCBI Taxonomy" id="1508187"/>
    <lineage>
        <taxon>Eukaryota</taxon>
        <taxon>Fungi</taxon>
        <taxon>Dikarya</taxon>
        <taxon>Ascomycota</taxon>
        <taxon>Pezizomycotina</taxon>
        <taxon>Dothideomycetes</taxon>
        <taxon>Dothideomycetidae</taxon>
        <taxon>Mycosphaerellales</taxon>
        <taxon>Teratosphaeriaceae</taxon>
        <taxon>Meristemomyces</taxon>
    </lineage>
</organism>
<feature type="compositionally biased region" description="Acidic residues" evidence="1">
    <location>
        <begin position="128"/>
        <end position="138"/>
    </location>
</feature>
<dbReference type="AlphaFoldDB" id="A0AAN7T953"/>
<sequence>MPRMTRAKAAEVAEQLHVDEDVVLDMPIDDDTIAALRTQTPERSPLHEITHNSGGSKDEESEVASKKKSTRGKKAGRNAKGKKVAFDGSTNEQGAEASIDEVENTQAVTPSQESHVQMNEAPSSQDATVEEESPESEDVATTKIEDISNDVAEIGPGSPEMQVVPGADTEAVSPLTTPPSPLPSAMPNVVASLRKDTSGMRSTSNKENVEPMRLTAPTSLASRVPMSYDAIEDAVVLAATPPAVSRRASTLGNDDLPSNVEVLTAGGEQDRAQEATSDHITPTSTDALPSTDAITAMDALEDALEKVSLEVPMAKRTPVKPKTRKVVPVVRTTKASEARMSLAQTEKSGNALATSMIGGHNSTRQSVVGAQPTARNPASSMLGRSNSVRQSTATIQAASRRVLSGGSKPVKNTAEPREKQDTVIPHSKPRPMSLAFPTPPPPPKSKKAPTTSAFQLPGEAVAAKLKAAREERAKRDGPAEGEKKPAFKARPVPAGLKTAPSIRQTTSSKFRDSGVNGSANAGLHKRVTSVVTSALSTKPRTPTTNSTIPSGPLTVAKRERASTATAPRPQPRSSLRTSTIGVAPVLGQRVPSGTGKGTDKGKEVFRRTALAKEAADKEKREKEGAAKRARVAASERGRQLSREWAERQKGKKVGGAGVAQDGSGDGTFVV</sequence>
<gene>
    <name evidence="2" type="ORF">LTR62_000551</name>
</gene>
<comment type="caution">
    <text evidence="2">The sequence shown here is derived from an EMBL/GenBank/DDBJ whole genome shotgun (WGS) entry which is preliminary data.</text>
</comment>
<name>A0AAN7T953_9PEZI</name>
<accession>A0AAN7T953</accession>
<evidence type="ECO:0000256" key="1">
    <source>
        <dbReference type="SAM" id="MobiDB-lite"/>
    </source>
</evidence>
<evidence type="ECO:0000313" key="3">
    <source>
        <dbReference type="Proteomes" id="UP001310890"/>
    </source>
</evidence>
<feature type="compositionally biased region" description="Polar residues" evidence="1">
    <location>
        <begin position="362"/>
        <end position="397"/>
    </location>
</feature>
<feature type="compositionally biased region" description="Polar residues" evidence="1">
    <location>
        <begin position="104"/>
        <end position="127"/>
    </location>
</feature>
<protein>
    <submittedName>
        <fullName evidence="2">Uncharacterized protein</fullName>
    </submittedName>
</protein>
<evidence type="ECO:0000313" key="2">
    <source>
        <dbReference type="EMBL" id="KAK5107892.1"/>
    </source>
</evidence>
<dbReference type="Proteomes" id="UP001310890">
    <property type="component" value="Unassembled WGS sequence"/>
</dbReference>
<feature type="compositionally biased region" description="Basic residues" evidence="1">
    <location>
        <begin position="66"/>
        <end position="83"/>
    </location>
</feature>
<feature type="compositionally biased region" description="Polar residues" evidence="1">
    <location>
        <begin position="529"/>
        <end position="549"/>
    </location>
</feature>
<feature type="region of interest" description="Disordered" evidence="1">
    <location>
        <begin position="33"/>
        <end position="216"/>
    </location>
</feature>
<feature type="compositionally biased region" description="Basic and acidic residues" evidence="1">
    <location>
        <begin position="633"/>
        <end position="648"/>
    </location>
</feature>